<comment type="caution">
    <text evidence="3">The sequence shown here is derived from an EMBL/GenBank/DDBJ whole genome shotgun (WGS) entry which is preliminary data.</text>
</comment>
<keyword evidence="1" id="KW-1133">Transmembrane helix</keyword>
<dbReference type="PANTHER" id="PTHR23028">
    <property type="entry name" value="ACETYLTRANSFERASE"/>
    <property type="match status" value="1"/>
</dbReference>
<feature type="transmembrane region" description="Helical" evidence="1">
    <location>
        <begin position="288"/>
        <end position="306"/>
    </location>
</feature>
<keyword evidence="3" id="KW-0012">Acyltransferase</keyword>
<name>A0AAW5VDB0_9LEPT</name>
<feature type="transmembrane region" description="Helical" evidence="1">
    <location>
        <begin position="189"/>
        <end position="205"/>
    </location>
</feature>
<evidence type="ECO:0000259" key="2">
    <source>
        <dbReference type="Pfam" id="PF01757"/>
    </source>
</evidence>
<sequence>MKKSLKEIFQIGKSEIRPLNGLRAFAILFVLINHYYINLKSIVSPYPTLELLYSNLWSGVDLFFVLSGFLISKGLWENWNASSKLDFKKFYIKRTLRIFPAYYFFLTLAYITGKVMIFSYEKNGVLNDAGENLKKAMGNSWADFVFLGNYFQGIHTHTWSLSSEEQFYLIFPILCATILFKFGFKVRQLLLWILYFVPVILRIFVLNDIEGTSTPPYYEEIYHPFQTRFDSLIIGVIAMDIYMNKEEFNSRIGNNSNFYYPILALFFSFIIISHFIAQQSTYFFTHTFKYNIQNIGFAGILYLSIIKIESPVSRFLSLRLFSPIAKLSYTIYLWHFIVMGVSIALFKISPKSSILAFHLKFLCMLALQIVLALPLYMFIELPFQKLRNKFYTKKEVLK</sequence>
<dbReference type="InterPro" id="IPR002656">
    <property type="entry name" value="Acyl_transf_3_dom"/>
</dbReference>
<keyword evidence="3" id="KW-0808">Transferase</keyword>
<evidence type="ECO:0000313" key="3">
    <source>
        <dbReference type="EMBL" id="MCW7516857.1"/>
    </source>
</evidence>
<keyword evidence="1" id="KW-0472">Membrane</keyword>
<dbReference type="RefSeq" id="WP_265394690.1">
    <property type="nucleotide sequence ID" value="NZ_JAMQPS010000005.1"/>
</dbReference>
<dbReference type="PANTHER" id="PTHR23028:SF53">
    <property type="entry name" value="ACYL_TRANSF_3 DOMAIN-CONTAINING PROTEIN"/>
    <property type="match status" value="1"/>
</dbReference>
<feature type="transmembrane region" description="Helical" evidence="1">
    <location>
        <begin position="167"/>
        <end position="184"/>
    </location>
</feature>
<feature type="transmembrane region" description="Helical" evidence="1">
    <location>
        <begin position="354"/>
        <end position="379"/>
    </location>
</feature>
<dbReference type="Proteomes" id="UP001209694">
    <property type="component" value="Unassembled WGS sequence"/>
</dbReference>
<organism evidence="3 4">
    <name type="scientific">Leptospira levettii</name>
    <dbReference type="NCBI Taxonomy" id="2023178"/>
    <lineage>
        <taxon>Bacteria</taxon>
        <taxon>Pseudomonadati</taxon>
        <taxon>Spirochaetota</taxon>
        <taxon>Spirochaetia</taxon>
        <taxon>Leptospirales</taxon>
        <taxon>Leptospiraceae</taxon>
        <taxon>Leptospira</taxon>
    </lineage>
</organism>
<evidence type="ECO:0000256" key="1">
    <source>
        <dbReference type="SAM" id="Phobius"/>
    </source>
</evidence>
<dbReference type="GO" id="GO:0016020">
    <property type="term" value="C:membrane"/>
    <property type="evidence" value="ECO:0007669"/>
    <property type="project" value="TreeGrafter"/>
</dbReference>
<feature type="transmembrane region" description="Helical" evidence="1">
    <location>
        <begin position="258"/>
        <end position="276"/>
    </location>
</feature>
<feature type="transmembrane region" description="Helical" evidence="1">
    <location>
        <begin position="21"/>
        <end position="37"/>
    </location>
</feature>
<dbReference type="AlphaFoldDB" id="A0AAW5VDB0"/>
<feature type="transmembrane region" description="Helical" evidence="1">
    <location>
        <begin position="96"/>
        <end position="117"/>
    </location>
</feature>
<accession>A0AAW5VDB0</accession>
<evidence type="ECO:0000313" key="4">
    <source>
        <dbReference type="Proteomes" id="UP001209694"/>
    </source>
</evidence>
<feature type="domain" description="Acyltransferase 3" evidence="2">
    <location>
        <begin position="19"/>
        <end position="376"/>
    </location>
</feature>
<dbReference type="GO" id="GO:0009103">
    <property type="term" value="P:lipopolysaccharide biosynthetic process"/>
    <property type="evidence" value="ECO:0007669"/>
    <property type="project" value="TreeGrafter"/>
</dbReference>
<dbReference type="EMBL" id="JAMQQD010000007">
    <property type="protein sequence ID" value="MCW7516857.1"/>
    <property type="molecule type" value="Genomic_DNA"/>
</dbReference>
<feature type="transmembrane region" description="Helical" evidence="1">
    <location>
        <begin position="327"/>
        <end position="348"/>
    </location>
</feature>
<protein>
    <submittedName>
        <fullName evidence="3">Acyltransferase</fullName>
    </submittedName>
</protein>
<dbReference type="Pfam" id="PF01757">
    <property type="entry name" value="Acyl_transf_3"/>
    <property type="match status" value="1"/>
</dbReference>
<dbReference type="InterPro" id="IPR050879">
    <property type="entry name" value="Acyltransferase_3"/>
</dbReference>
<proteinExistence type="predicted"/>
<reference evidence="3" key="1">
    <citation type="submission" date="2022-06" db="EMBL/GenBank/DDBJ databases">
        <title>Leptospira isolates from biofilms formed at urban environments.</title>
        <authorList>
            <person name="Ribeiro P.S."/>
            <person name="Sousa T."/>
            <person name="Carvalho N."/>
            <person name="Aburjaile F."/>
            <person name="Neves F."/>
            <person name="Oliveira D."/>
            <person name="Blanco L."/>
            <person name="Lima J."/>
            <person name="Costa F."/>
            <person name="Brenig B."/>
            <person name="Soares S."/>
            <person name="Ramos R."/>
            <person name="Goes-Neto A."/>
            <person name="Matiuzzi M."/>
            <person name="Azevedo V."/>
            <person name="Ristow P."/>
        </authorList>
    </citation>
    <scope>NUCLEOTIDE SEQUENCE</scope>
    <source>
        <strain evidence="3">VSF7</strain>
    </source>
</reference>
<feature type="transmembrane region" description="Helical" evidence="1">
    <location>
        <begin position="57"/>
        <end position="76"/>
    </location>
</feature>
<keyword evidence="1" id="KW-0812">Transmembrane</keyword>
<gene>
    <name evidence="3" type="ORF">ND810_16940</name>
</gene>
<dbReference type="GO" id="GO:0016747">
    <property type="term" value="F:acyltransferase activity, transferring groups other than amino-acyl groups"/>
    <property type="evidence" value="ECO:0007669"/>
    <property type="project" value="InterPro"/>
</dbReference>